<evidence type="ECO:0000256" key="1">
    <source>
        <dbReference type="SAM" id="MobiDB-lite"/>
    </source>
</evidence>
<evidence type="ECO:0000256" key="2">
    <source>
        <dbReference type="SAM" id="Phobius"/>
    </source>
</evidence>
<evidence type="ECO:0000256" key="3">
    <source>
        <dbReference type="SAM" id="SignalP"/>
    </source>
</evidence>
<organism evidence="5 6">
    <name type="scientific">Claviceps pusilla</name>
    <dbReference type="NCBI Taxonomy" id="123648"/>
    <lineage>
        <taxon>Eukaryota</taxon>
        <taxon>Fungi</taxon>
        <taxon>Dikarya</taxon>
        <taxon>Ascomycota</taxon>
        <taxon>Pezizomycotina</taxon>
        <taxon>Sordariomycetes</taxon>
        <taxon>Hypocreomycetidae</taxon>
        <taxon>Hypocreales</taxon>
        <taxon>Clavicipitaceae</taxon>
        <taxon>Claviceps</taxon>
    </lineage>
</organism>
<sequence>MRPSQPLLQLAMCLSTFRAVASAASWPRWLPELDALVVRADSTQPASPIATPQSSTPSATGTIDSPASSTASSTGKADAPSGGLNTAKPAKSGETEAVTMTVHHTEFDPNNPPAGISMQTPNTFLQPSGLYRISDYVTWSWNYTSLLGTPTAIDIIVSCSTASETWTLTANMSFATNVNYVWDTKQQANDAQNPLGNAMYTLIVKDSASAITQAPEAGYLGAYTGYTFGMYTGLPYTPYPGWTCPGSCSNAASPNFNHQTVGMAIIMSVTTVLSFTWFVSGLGLH</sequence>
<keyword evidence="2" id="KW-0812">Transmembrane</keyword>
<reference evidence="5" key="1">
    <citation type="journal article" date="2020" name="bioRxiv">
        <title>Whole genome comparisons of ergot fungi reveals the divergence and evolution of species within the genus Claviceps are the result of varying mechanisms driving genome evolution and host range expansion.</title>
        <authorList>
            <person name="Wyka S.A."/>
            <person name="Mondo S.J."/>
            <person name="Liu M."/>
            <person name="Dettman J."/>
            <person name="Nalam V."/>
            <person name="Broders K.D."/>
        </authorList>
    </citation>
    <scope>NUCLEOTIDE SEQUENCE</scope>
    <source>
        <strain evidence="5">CCC 602</strain>
    </source>
</reference>
<dbReference type="Proteomes" id="UP000748025">
    <property type="component" value="Unassembled WGS sequence"/>
</dbReference>
<keyword evidence="2" id="KW-0472">Membrane</keyword>
<gene>
    <name evidence="5" type="ORF">E4U43_003183</name>
</gene>
<evidence type="ECO:0000313" key="5">
    <source>
        <dbReference type="EMBL" id="KAG6016749.1"/>
    </source>
</evidence>
<feature type="transmembrane region" description="Helical" evidence="2">
    <location>
        <begin position="261"/>
        <end position="284"/>
    </location>
</feature>
<accession>A0A9P7NFS1</accession>
<dbReference type="InterPro" id="IPR055561">
    <property type="entry name" value="DUF7137"/>
</dbReference>
<comment type="caution">
    <text evidence="5">The sequence shown here is derived from an EMBL/GenBank/DDBJ whole genome shotgun (WGS) entry which is preliminary data.</text>
</comment>
<dbReference type="PANTHER" id="PTHR42028">
    <property type="entry name" value="CHROMOSOME 1, WHOLE GENOME SHOTGUN SEQUENCE"/>
    <property type="match status" value="1"/>
</dbReference>
<dbReference type="EMBL" id="SRPW01000221">
    <property type="protein sequence ID" value="KAG6016749.1"/>
    <property type="molecule type" value="Genomic_DNA"/>
</dbReference>
<keyword evidence="3" id="KW-0732">Signal</keyword>
<dbReference type="Pfam" id="PF23585">
    <property type="entry name" value="DUF7137"/>
    <property type="match status" value="1"/>
</dbReference>
<feature type="signal peptide" evidence="3">
    <location>
        <begin position="1"/>
        <end position="23"/>
    </location>
</feature>
<evidence type="ECO:0000313" key="6">
    <source>
        <dbReference type="Proteomes" id="UP000748025"/>
    </source>
</evidence>
<protein>
    <recommendedName>
        <fullName evidence="4">DUF7137 domain-containing protein</fullName>
    </recommendedName>
</protein>
<dbReference type="AlphaFoldDB" id="A0A9P7NFS1"/>
<evidence type="ECO:0000259" key="4">
    <source>
        <dbReference type="Pfam" id="PF23585"/>
    </source>
</evidence>
<feature type="domain" description="DUF7137" evidence="4">
    <location>
        <begin position="111"/>
        <end position="245"/>
    </location>
</feature>
<feature type="compositionally biased region" description="Polar residues" evidence="1">
    <location>
        <begin position="44"/>
        <end position="75"/>
    </location>
</feature>
<proteinExistence type="predicted"/>
<feature type="region of interest" description="Disordered" evidence="1">
    <location>
        <begin position="44"/>
        <end position="95"/>
    </location>
</feature>
<keyword evidence="2" id="KW-1133">Transmembrane helix</keyword>
<feature type="chain" id="PRO_5040496483" description="DUF7137 domain-containing protein" evidence="3">
    <location>
        <begin position="24"/>
        <end position="285"/>
    </location>
</feature>
<dbReference type="OrthoDB" id="2435509at2759"/>
<keyword evidence="6" id="KW-1185">Reference proteome</keyword>
<dbReference type="PANTHER" id="PTHR42028:SF1">
    <property type="entry name" value="YALI0E30657P"/>
    <property type="match status" value="1"/>
</dbReference>
<name>A0A9P7NFS1_9HYPO</name>